<evidence type="ECO:0000313" key="3">
    <source>
        <dbReference type="Proteomes" id="UP000235119"/>
    </source>
</evidence>
<dbReference type="Pfam" id="PF14393">
    <property type="entry name" value="DUF4422"/>
    <property type="match status" value="1"/>
</dbReference>
<dbReference type="Proteomes" id="UP000235119">
    <property type="component" value="Unassembled WGS sequence"/>
</dbReference>
<dbReference type="AlphaFoldDB" id="A0A2N5KZ83"/>
<feature type="domain" description="DUF4422" evidence="1">
    <location>
        <begin position="6"/>
        <end position="222"/>
    </location>
</feature>
<name>A0A2N5KZ83_9LACO</name>
<dbReference type="InterPro" id="IPR025536">
    <property type="entry name" value="DUF4422"/>
</dbReference>
<accession>A0A2N5KZ83</accession>
<reference evidence="2 3" key="1">
    <citation type="submission" date="2017-12" db="EMBL/GenBank/DDBJ databases">
        <title>Phylogenetic diversity of female urinary microbiome.</title>
        <authorList>
            <person name="Thomas-White K."/>
            <person name="Wolfe A.J."/>
        </authorList>
    </citation>
    <scope>NUCLEOTIDE SEQUENCE [LARGE SCALE GENOMIC DNA]</scope>
    <source>
        <strain evidence="2 3">UMB0085</strain>
    </source>
</reference>
<evidence type="ECO:0000313" key="2">
    <source>
        <dbReference type="EMBL" id="PLT11551.1"/>
    </source>
</evidence>
<organism evidence="2 3">
    <name type="scientific">Lactobacillus crispatus</name>
    <dbReference type="NCBI Taxonomy" id="47770"/>
    <lineage>
        <taxon>Bacteria</taxon>
        <taxon>Bacillati</taxon>
        <taxon>Bacillota</taxon>
        <taxon>Bacilli</taxon>
        <taxon>Lactobacillales</taxon>
        <taxon>Lactobacillaceae</taxon>
        <taxon>Lactobacillus</taxon>
    </lineage>
</organism>
<dbReference type="EMBL" id="PKIW01000015">
    <property type="protein sequence ID" value="PLT11551.1"/>
    <property type="molecule type" value="Genomic_DNA"/>
</dbReference>
<protein>
    <submittedName>
        <fullName evidence="2">DUF4422 domain-containing protein</fullName>
    </submittedName>
</protein>
<proteinExistence type="predicted"/>
<sequence>MKKVGIYVITHKKYKECVPSDFKIYKNLLVGVSVGNVGEKDYLKDNVGDNISYKNKSYCELTGMYWIWKNSTDEIVGLEHYRRYFVKYDSSARFLDNKDVNDVLSYCDIILPKKQSFYKYTVEEQFKQYHDPIVWDKCKEIIQEKYPNYKLDYDWLSQQNAMYCYNMLICTKKNWDNYCKWLFDILQKLEEEIDISKYDSYNQRVFGFISERLLNVWIHHNKMKVKEFPVYFTEYTTTQKIKNLIKRTVPSFYNWIKSR</sequence>
<comment type="caution">
    <text evidence="2">The sequence shown here is derived from an EMBL/GenBank/DDBJ whole genome shotgun (WGS) entry which is preliminary data.</text>
</comment>
<gene>
    <name evidence="2" type="ORF">CYJ79_04245</name>
</gene>
<dbReference type="RefSeq" id="WP_068812941.1">
    <property type="nucleotide sequence ID" value="NZ_MAKH01000007.1"/>
</dbReference>
<evidence type="ECO:0000259" key="1">
    <source>
        <dbReference type="Pfam" id="PF14393"/>
    </source>
</evidence>